<evidence type="ECO:0000313" key="1">
    <source>
        <dbReference type="EMBL" id="MXO62077.1"/>
    </source>
</evidence>
<reference evidence="1 2" key="1">
    <citation type="submission" date="2019-12" db="EMBL/GenBank/DDBJ databases">
        <title>Genomic-based taxomic classification of the family Erythrobacteraceae.</title>
        <authorList>
            <person name="Xu L."/>
        </authorList>
    </citation>
    <scope>NUCLEOTIDE SEQUENCE [LARGE SCALE GENOMIC DNA]</scope>
    <source>
        <strain evidence="1 2">MCCC 1A09965</strain>
    </source>
</reference>
<dbReference type="AlphaFoldDB" id="A0A844YDN6"/>
<keyword evidence="2" id="KW-1185">Reference proteome</keyword>
<organism evidence="1 2">
    <name type="scientific">Qipengyuania oceanensis</name>
    <dbReference type="NCBI Taxonomy" id="1463597"/>
    <lineage>
        <taxon>Bacteria</taxon>
        <taxon>Pseudomonadati</taxon>
        <taxon>Pseudomonadota</taxon>
        <taxon>Alphaproteobacteria</taxon>
        <taxon>Sphingomonadales</taxon>
        <taxon>Erythrobacteraceae</taxon>
        <taxon>Qipengyuania</taxon>
    </lineage>
</organism>
<gene>
    <name evidence="1" type="ORF">GRI48_03540</name>
</gene>
<evidence type="ECO:0000313" key="2">
    <source>
        <dbReference type="Proteomes" id="UP000445582"/>
    </source>
</evidence>
<comment type="caution">
    <text evidence="1">The sequence shown here is derived from an EMBL/GenBank/DDBJ whole genome shotgun (WGS) entry which is preliminary data.</text>
</comment>
<sequence>MGIALAISFPAAEVVAKDAKEFEVKDKGALQGAGQVAVVAFNVGFIFESIDQTKKTGGLMGAFGGTTKAQSKLVGVTPEMMQAITDAAYADFTARLAAAGMTVIAPATVFASETMAKAGSDRGPSEESIQLEKKSKGKAVFYAPSALPIQVILPGDVSLGGGFGSIGSNMKATRSALAVGTYAKESGVPAVDVIYLIDFSDQKRPGAFSFGGSLKVNANLSVVPDLSKVTVIGANGKQNQVVITSPMSVDGEFIEVADASTGAAKATQSAANVAGGLAAAAGIGLPMFGKTRKFEFTANGEQYQAGAVALVGNANERIVAQMAAQR</sequence>
<dbReference type="EMBL" id="WTYN01000001">
    <property type="protein sequence ID" value="MXO62077.1"/>
    <property type="molecule type" value="Genomic_DNA"/>
</dbReference>
<dbReference type="Proteomes" id="UP000445582">
    <property type="component" value="Unassembled WGS sequence"/>
</dbReference>
<proteinExistence type="predicted"/>
<dbReference type="OrthoDB" id="7210400at2"/>
<protein>
    <submittedName>
        <fullName evidence="1">Uncharacterized protein</fullName>
    </submittedName>
</protein>
<accession>A0A844YDN6</accession>
<name>A0A844YDN6_9SPHN</name>